<dbReference type="PANTHER" id="PTHR47506:SF1">
    <property type="entry name" value="HTH-TYPE TRANSCRIPTIONAL REGULATOR YJDC"/>
    <property type="match status" value="1"/>
</dbReference>
<reference evidence="6" key="1">
    <citation type="submission" date="2022-03" db="EMBL/GenBank/DDBJ databases">
        <title>Fererhizobium litorale gen. nov., sp. nov., isolated from sandy sediments of the Sea of Japan seashore.</title>
        <authorList>
            <person name="Romanenko L."/>
            <person name="Kurilenko V."/>
            <person name="Otstavnykh N."/>
            <person name="Svetashev V."/>
            <person name="Tekutyeva L."/>
            <person name="Isaeva M."/>
            <person name="Mikhailov V."/>
        </authorList>
    </citation>
    <scope>NUCLEOTIDE SEQUENCE</scope>
    <source>
        <strain evidence="6">KMM 9576</strain>
    </source>
</reference>
<dbReference type="InterPro" id="IPR009057">
    <property type="entry name" value="Homeodomain-like_sf"/>
</dbReference>
<keyword evidence="7" id="KW-1185">Reference proteome</keyword>
<dbReference type="SUPFAM" id="SSF48498">
    <property type="entry name" value="Tetracyclin repressor-like, C-terminal domain"/>
    <property type="match status" value="1"/>
</dbReference>
<sequence>MARPKEFDRDEALDAAIGVFREHGYAATTAGMLTDAMRIGRQSLYDTFGDKWQLYCLAVQRYADAESVEHVAALRSATRAVGGISNMIERVVAEARKPCLGVSSICEFGDGREDLVKIRDAAGRRLRVAIVGSVREAQADGDVSTRVDPEHVAGFLLANVAAIRLAARGGAGDAELQALGHLALQALR</sequence>
<keyword evidence="2 4" id="KW-0238">DNA-binding</keyword>
<feature type="domain" description="HTH tetR-type" evidence="5">
    <location>
        <begin position="6"/>
        <end position="66"/>
    </location>
</feature>
<evidence type="ECO:0000313" key="7">
    <source>
        <dbReference type="Proteomes" id="UP001161580"/>
    </source>
</evidence>
<name>A0AAE3QDH6_9HYPH</name>
<dbReference type="Pfam" id="PF00440">
    <property type="entry name" value="TetR_N"/>
    <property type="match status" value="1"/>
</dbReference>
<evidence type="ECO:0000313" key="6">
    <source>
        <dbReference type="EMBL" id="MDI7921303.1"/>
    </source>
</evidence>
<organism evidence="6 7">
    <name type="scientific">Ferirhizobium litorale</name>
    <dbReference type="NCBI Taxonomy" id="2927786"/>
    <lineage>
        <taxon>Bacteria</taxon>
        <taxon>Pseudomonadati</taxon>
        <taxon>Pseudomonadota</taxon>
        <taxon>Alphaproteobacteria</taxon>
        <taxon>Hyphomicrobiales</taxon>
        <taxon>Rhizobiaceae</taxon>
        <taxon>Ferirhizobium</taxon>
    </lineage>
</organism>
<dbReference type="Gene3D" id="1.10.357.10">
    <property type="entry name" value="Tetracycline Repressor, domain 2"/>
    <property type="match status" value="1"/>
</dbReference>
<dbReference type="PROSITE" id="PS50977">
    <property type="entry name" value="HTH_TETR_2"/>
    <property type="match status" value="1"/>
</dbReference>
<keyword evidence="3" id="KW-0804">Transcription</keyword>
<dbReference type="Proteomes" id="UP001161580">
    <property type="component" value="Unassembled WGS sequence"/>
</dbReference>
<evidence type="ECO:0000256" key="2">
    <source>
        <dbReference type="ARBA" id="ARBA00023125"/>
    </source>
</evidence>
<dbReference type="PANTHER" id="PTHR47506">
    <property type="entry name" value="TRANSCRIPTIONAL REGULATORY PROTEIN"/>
    <property type="match status" value="1"/>
</dbReference>
<feature type="DNA-binding region" description="H-T-H motif" evidence="4">
    <location>
        <begin position="29"/>
        <end position="48"/>
    </location>
</feature>
<accession>A0AAE3QDH6</accession>
<comment type="caution">
    <text evidence="6">The sequence shown here is derived from an EMBL/GenBank/DDBJ whole genome shotgun (WGS) entry which is preliminary data.</text>
</comment>
<protein>
    <submittedName>
        <fullName evidence="6">TetR/AcrR family transcriptional regulator</fullName>
    </submittedName>
</protein>
<dbReference type="RefSeq" id="WP_311785477.1">
    <property type="nucleotide sequence ID" value="NZ_JALDYY010000002.1"/>
</dbReference>
<dbReference type="EMBL" id="JALDYZ010000002">
    <property type="protein sequence ID" value="MDI7921303.1"/>
    <property type="molecule type" value="Genomic_DNA"/>
</dbReference>
<proteinExistence type="predicted"/>
<evidence type="ECO:0000256" key="1">
    <source>
        <dbReference type="ARBA" id="ARBA00023015"/>
    </source>
</evidence>
<dbReference type="AlphaFoldDB" id="A0AAE3QDH6"/>
<dbReference type="SUPFAM" id="SSF46689">
    <property type="entry name" value="Homeodomain-like"/>
    <property type="match status" value="1"/>
</dbReference>
<dbReference type="GO" id="GO:0003677">
    <property type="term" value="F:DNA binding"/>
    <property type="evidence" value="ECO:0007669"/>
    <property type="project" value="UniProtKB-UniRule"/>
</dbReference>
<gene>
    <name evidence="6" type="ORF">MRS75_04290</name>
</gene>
<dbReference type="Gene3D" id="1.10.10.60">
    <property type="entry name" value="Homeodomain-like"/>
    <property type="match status" value="1"/>
</dbReference>
<dbReference type="InterPro" id="IPR036271">
    <property type="entry name" value="Tet_transcr_reg_TetR-rel_C_sf"/>
</dbReference>
<evidence type="ECO:0000256" key="3">
    <source>
        <dbReference type="ARBA" id="ARBA00023163"/>
    </source>
</evidence>
<evidence type="ECO:0000256" key="4">
    <source>
        <dbReference type="PROSITE-ProRule" id="PRU00335"/>
    </source>
</evidence>
<dbReference type="InterPro" id="IPR001647">
    <property type="entry name" value="HTH_TetR"/>
</dbReference>
<evidence type="ECO:0000259" key="5">
    <source>
        <dbReference type="PROSITE" id="PS50977"/>
    </source>
</evidence>
<keyword evidence="1" id="KW-0805">Transcription regulation</keyword>